<evidence type="ECO:0000256" key="1">
    <source>
        <dbReference type="SAM" id="Phobius"/>
    </source>
</evidence>
<keyword evidence="1" id="KW-1133">Transmembrane helix</keyword>
<accession>T1KRK0</accession>
<proteinExistence type="predicted"/>
<evidence type="ECO:0000313" key="2">
    <source>
        <dbReference type="EnsemblMetazoa" id="tetur18g03781.1"/>
    </source>
</evidence>
<sequence length="364" mass="41594">MDETASVVIHNSLHKPTSILGRLLVNLNKNVLNKIIIWTISASLIVQAFLKLYWDSDSNFIIYNNIMKYEKLYSQLYGLCLGLTLLHLTSHHSFYIKYFNVYQTIVKNGYGSDVTKFLSKKTKTIQSFLKLATICGNNYFNFYLKSGFNSYMIIVSIVSCTFQMLYALFLQFIIECTIYCQSSFIPLNNLLDAFMRQQNNRSTPINIDGVARIIRLHYKKTTKSINCMNTFLTVAICTFYLYFIGHCIFAFGIILSYTSSTNLLSYAITRFLGGTCYLVFTTYHLVRVNQLSVQMFDRVYDFSFSLNSSHSIITMNEINLFLLRVNRNDVGFTFAGLCLVSPSFVSSLATISLSIGLALPSFIK</sequence>
<feature type="transmembrane region" description="Helical" evidence="1">
    <location>
        <begin position="151"/>
        <end position="174"/>
    </location>
</feature>
<dbReference type="EnsemblMetazoa" id="tetur18g03781.1">
    <property type="protein sequence ID" value="tetur18g03781.1"/>
    <property type="gene ID" value="tetur18g03781"/>
</dbReference>
<dbReference type="Proteomes" id="UP000015104">
    <property type="component" value="Unassembled WGS sequence"/>
</dbReference>
<feature type="transmembrane region" description="Helical" evidence="1">
    <location>
        <begin position="230"/>
        <end position="257"/>
    </location>
</feature>
<evidence type="ECO:0008006" key="4">
    <source>
        <dbReference type="Google" id="ProtNLM"/>
    </source>
</evidence>
<name>T1KRK0_TETUR</name>
<dbReference type="EMBL" id="CAEY01000391">
    <property type="status" value="NOT_ANNOTATED_CDS"/>
    <property type="molecule type" value="Genomic_DNA"/>
</dbReference>
<keyword evidence="1" id="KW-0472">Membrane</keyword>
<keyword evidence="3" id="KW-1185">Reference proteome</keyword>
<dbReference type="HOGENOM" id="CLU_755079_0_0_1"/>
<reference evidence="3" key="1">
    <citation type="submission" date="2011-08" db="EMBL/GenBank/DDBJ databases">
        <authorList>
            <person name="Rombauts S."/>
        </authorList>
    </citation>
    <scope>NUCLEOTIDE SEQUENCE</scope>
    <source>
        <strain evidence="3">London</strain>
    </source>
</reference>
<protein>
    <recommendedName>
        <fullName evidence="4">Gustatory receptor</fullName>
    </recommendedName>
</protein>
<organism evidence="2 3">
    <name type="scientific">Tetranychus urticae</name>
    <name type="common">Two-spotted spider mite</name>
    <dbReference type="NCBI Taxonomy" id="32264"/>
    <lineage>
        <taxon>Eukaryota</taxon>
        <taxon>Metazoa</taxon>
        <taxon>Ecdysozoa</taxon>
        <taxon>Arthropoda</taxon>
        <taxon>Chelicerata</taxon>
        <taxon>Arachnida</taxon>
        <taxon>Acari</taxon>
        <taxon>Acariformes</taxon>
        <taxon>Trombidiformes</taxon>
        <taxon>Prostigmata</taxon>
        <taxon>Eleutherengona</taxon>
        <taxon>Raphignathae</taxon>
        <taxon>Tetranychoidea</taxon>
        <taxon>Tetranychidae</taxon>
        <taxon>Tetranychus</taxon>
    </lineage>
</organism>
<feature type="transmembrane region" description="Helical" evidence="1">
    <location>
        <begin position="75"/>
        <end position="94"/>
    </location>
</feature>
<dbReference type="AlphaFoldDB" id="T1KRK0"/>
<feature type="transmembrane region" description="Helical" evidence="1">
    <location>
        <begin position="263"/>
        <end position="286"/>
    </location>
</feature>
<evidence type="ECO:0000313" key="3">
    <source>
        <dbReference type="Proteomes" id="UP000015104"/>
    </source>
</evidence>
<feature type="transmembrane region" description="Helical" evidence="1">
    <location>
        <begin position="330"/>
        <end position="363"/>
    </location>
</feature>
<feature type="transmembrane region" description="Helical" evidence="1">
    <location>
        <begin position="35"/>
        <end position="54"/>
    </location>
</feature>
<reference evidence="2" key="2">
    <citation type="submission" date="2015-06" db="UniProtKB">
        <authorList>
            <consortium name="EnsemblMetazoa"/>
        </authorList>
    </citation>
    <scope>IDENTIFICATION</scope>
</reference>
<keyword evidence="1" id="KW-0812">Transmembrane</keyword>